<feature type="transmembrane region" description="Helical" evidence="8">
    <location>
        <begin position="129"/>
        <end position="154"/>
    </location>
</feature>
<dbReference type="GO" id="GO:0055085">
    <property type="term" value="P:transmembrane transport"/>
    <property type="evidence" value="ECO:0007669"/>
    <property type="project" value="InterPro"/>
</dbReference>
<evidence type="ECO:0000313" key="11">
    <source>
        <dbReference type="Proteomes" id="UP000605253"/>
    </source>
</evidence>
<dbReference type="InterPro" id="IPR045621">
    <property type="entry name" value="BPD_transp_1_N"/>
</dbReference>
<evidence type="ECO:0000256" key="2">
    <source>
        <dbReference type="ARBA" id="ARBA00022448"/>
    </source>
</evidence>
<dbReference type="Pfam" id="PF19300">
    <property type="entry name" value="BPD_transp_1_N"/>
    <property type="match status" value="1"/>
</dbReference>
<accession>A0A917CMY0</accession>
<comment type="subcellular location">
    <subcellularLocation>
        <location evidence="1 8">Cell membrane</location>
        <topology evidence="1 8">Multi-pass membrane protein</topology>
    </subcellularLocation>
</comment>
<feature type="transmembrane region" description="Helical" evidence="8">
    <location>
        <begin position="89"/>
        <end position="117"/>
    </location>
</feature>
<feature type="transmembrane region" description="Helical" evidence="8">
    <location>
        <begin position="9"/>
        <end position="30"/>
    </location>
</feature>
<feature type="transmembrane region" description="Helical" evidence="8">
    <location>
        <begin position="228"/>
        <end position="254"/>
    </location>
</feature>
<evidence type="ECO:0000256" key="8">
    <source>
        <dbReference type="RuleBase" id="RU363032"/>
    </source>
</evidence>
<evidence type="ECO:0000256" key="3">
    <source>
        <dbReference type="ARBA" id="ARBA00022475"/>
    </source>
</evidence>
<name>A0A917CMY0_9GAMM</name>
<dbReference type="GO" id="GO:0005886">
    <property type="term" value="C:plasma membrane"/>
    <property type="evidence" value="ECO:0007669"/>
    <property type="project" value="UniProtKB-SubCell"/>
</dbReference>
<dbReference type="EMBL" id="BMEO01000004">
    <property type="protein sequence ID" value="GGF92571.1"/>
    <property type="molecule type" value="Genomic_DNA"/>
</dbReference>
<dbReference type="Gene3D" id="1.10.3720.10">
    <property type="entry name" value="MetI-like"/>
    <property type="match status" value="1"/>
</dbReference>
<dbReference type="CDD" id="cd06261">
    <property type="entry name" value="TM_PBP2"/>
    <property type="match status" value="1"/>
</dbReference>
<evidence type="ECO:0000256" key="4">
    <source>
        <dbReference type="ARBA" id="ARBA00022692"/>
    </source>
</evidence>
<dbReference type="InterPro" id="IPR000515">
    <property type="entry name" value="MetI-like"/>
</dbReference>
<organism evidence="10 11">
    <name type="scientific">Marinicella pacifica</name>
    <dbReference type="NCBI Taxonomy" id="1171543"/>
    <lineage>
        <taxon>Bacteria</taxon>
        <taxon>Pseudomonadati</taxon>
        <taxon>Pseudomonadota</taxon>
        <taxon>Gammaproteobacteria</taxon>
        <taxon>Lysobacterales</taxon>
        <taxon>Marinicellaceae</taxon>
        <taxon>Marinicella</taxon>
    </lineage>
</organism>
<dbReference type="Proteomes" id="UP000605253">
    <property type="component" value="Unassembled WGS sequence"/>
</dbReference>
<keyword evidence="5 8" id="KW-1133">Transmembrane helix</keyword>
<comment type="caution">
    <text evidence="10">The sequence shown here is derived from an EMBL/GenBank/DDBJ whole genome shotgun (WGS) entry which is preliminary data.</text>
</comment>
<evidence type="ECO:0000259" key="9">
    <source>
        <dbReference type="PROSITE" id="PS50928"/>
    </source>
</evidence>
<protein>
    <submittedName>
        <fullName evidence="10">Peptide ABC transporter permease</fullName>
    </submittedName>
</protein>
<dbReference type="PROSITE" id="PS50928">
    <property type="entry name" value="ABC_TM1"/>
    <property type="match status" value="1"/>
</dbReference>
<evidence type="ECO:0000313" key="10">
    <source>
        <dbReference type="EMBL" id="GGF92571.1"/>
    </source>
</evidence>
<keyword evidence="4 8" id="KW-0812">Transmembrane</keyword>
<evidence type="ECO:0000256" key="7">
    <source>
        <dbReference type="ARBA" id="ARBA00024202"/>
    </source>
</evidence>
<proteinExistence type="inferred from homology"/>
<comment type="similarity">
    <text evidence="7">Belongs to the binding-protein-dependent transport system permease family. OppBC subfamily.</text>
</comment>
<keyword evidence="11" id="KW-1185">Reference proteome</keyword>
<reference evidence="10" key="1">
    <citation type="journal article" date="2014" name="Int. J. Syst. Evol. Microbiol.">
        <title>Complete genome sequence of Corynebacterium casei LMG S-19264T (=DSM 44701T), isolated from a smear-ripened cheese.</title>
        <authorList>
            <consortium name="US DOE Joint Genome Institute (JGI-PGF)"/>
            <person name="Walter F."/>
            <person name="Albersmeier A."/>
            <person name="Kalinowski J."/>
            <person name="Ruckert C."/>
        </authorList>
    </citation>
    <scope>NUCLEOTIDE SEQUENCE</scope>
    <source>
        <strain evidence="10">CGMCC 1.12181</strain>
    </source>
</reference>
<feature type="domain" description="ABC transmembrane type-1" evidence="9">
    <location>
        <begin position="94"/>
        <end position="293"/>
    </location>
</feature>
<evidence type="ECO:0000256" key="5">
    <source>
        <dbReference type="ARBA" id="ARBA00022989"/>
    </source>
</evidence>
<sequence>MIRLLWQRLLWAIPVLWLVLTITFVLLRVAPGGPFDSERQLTAEAAAQIAAKYQLDQPVMVQYGSYLVQVLQGDLGPSFQYPDQTVNELIAYGLPISATLGIWALLLALLIGLPLGVLAAQRADKPTDFLIGITAVFGISVPNFVIGPLLILALAVYWPLLPVGGWNGGQMNHLVLPVITLALPFIAYITRLFRGALLEELQKPYITTARAKGCSESRVLWMHAFKPAMLPVVSFLGPASVGLITGSVVVEQIFGLPGMGRYFVQGALNRDYTLVLGVVLVVALLMLIMNTLADALYRWLDPRAGEQR</sequence>
<keyword evidence="2 8" id="KW-0813">Transport</keyword>
<dbReference type="AlphaFoldDB" id="A0A917CMY0"/>
<dbReference type="PANTHER" id="PTHR43163:SF6">
    <property type="entry name" value="DIPEPTIDE TRANSPORT SYSTEM PERMEASE PROTEIN DPPB-RELATED"/>
    <property type="match status" value="1"/>
</dbReference>
<feature type="transmembrane region" description="Helical" evidence="8">
    <location>
        <begin position="274"/>
        <end position="293"/>
    </location>
</feature>
<feature type="transmembrane region" description="Helical" evidence="8">
    <location>
        <begin position="174"/>
        <end position="193"/>
    </location>
</feature>
<dbReference type="PANTHER" id="PTHR43163">
    <property type="entry name" value="DIPEPTIDE TRANSPORT SYSTEM PERMEASE PROTEIN DPPB-RELATED"/>
    <property type="match status" value="1"/>
</dbReference>
<dbReference type="InterPro" id="IPR035906">
    <property type="entry name" value="MetI-like_sf"/>
</dbReference>
<dbReference type="Pfam" id="PF00528">
    <property type="entry name" value="BPD_transp_1"/>
    <property type="match status" value="1"/>
</dbReference>
<keyword evidence="6 8" id="KW-0472">Membrane</keyword>
<keyword evidence="3" id="KW-1003">Cell membrane</keyword>
<evidence type="ECO:0000256" key="1">
    <source>
        <dbReference type="ARBA" id="ARBA00004651"/>
    </source>
</evidence>
<evidence type="ECO:0000256" key="6">
    <source>
        <dbReference type="ARBA" id="ARBA00023136"/>
    </source>
</evidence>
<dbReference type="SUPFAM" id="SSF161098">
    <property type="entry name" value="MetI-like"/>
    <property type="match status" value="1"/>
</dbReference>
<dbReference type="RefSeq" id="WP_188364823.1">
    <property type="nucleotide sequence ID" value="NZ_BAABJF010000015.1"/>
</dbReference>
<gene>
    <name evidence="10" type="primary">oppB</name>
    <name evidence="10" type="ORF">GCM10011365_12230</name>
</gene>
<reference evidence="10" key="2">
    <citation type="submission" date="2020-09" db="EMBL/GenBank/DDBJ databases">
        <authorList>
            <person name="Sun Q."/>
            <person name="Zhou Y."/>
        </authorList>
    </citation>
    <scope>NUCLEOTIDE SEQUENCE</scope>
    <source>
        <strain evidence="10">CGMCC 1.12181</strain>
    </source>
</reference>